<feature type="domain" description="RNA polymerase sigma-70 region 1.2" evidence="2">
    <location>
        <begin position="73"/>
        <end position="104"/>
    </location>
</feature>
<dbReference type="GO" id="GO:0003677">
    <property type="term" value="F:DNA binding"/>
    <property type="evidence" value="ECO:0007669"/>
    <property type="project" value="InterPro"/>
</dbReference>
<dbReference type="InterPro" id="IPR013325">
    <property type="entry name" value="RNA_pol_sigma_r2"/>
</dbReference>
<reference evidence="3" key="1">
    <citation type="journal article" date="2014" name="Front. Microbiol.">
        <title>High frequency of phylogenetically diverse reductive dehalogenase-homologous genes in deep subseafloor sedimentary metagenomes.</title>
        <authorList>
            <person name="Kawai M."/>
            <person name="Futagami T."/>
            <person name="Toyoda A."/>
            <person name="Takaki Y."/>
            <person name="Nishi S."/>
            <person name="Hori S."/>
            <person name="Arai W."/>
            <person name="Tsubouchi T."/>
            <person name="Morono Y."/>
            <person name="Uchiyama I."/>
            <person name="Ito T."/>
            <person name="Fujiyama A."/>
            <person name="Inagaki F."/>
            <person name="Takami H."/>
        </authorList>
    </citation>
    <scope>NUCLEOTIDE SEQUENCE</scope>
    <source>
        <strain evidence="3">Expedition CK06-06</strain>
    </source>
</reference>
<evidence type="ECO:0000259" key="2">
    <source>
        <dbReference type="Pfam" id="PF00140"/>
    </source>
</evidence>
<dbReference type="AlphaFoldDB" id="X0Y6A0"/>
<evidence type="ECO:0000256" key="1">
    <source>
        <dbReference type="SAM" id="MobiDB-lite"/>
    </source>
</evidence>
<name>X0Y6A0_9ZZZZ</name>
<organism evidence="3">
    <name type="scientific">marine sediment metagenome</name>
    <dbReference type="NCBI Taxonomy" id="412755"/>
    <lineage>
        <taxon>unclassified sequences</taxon>
        <taxon>metagenomes</taxon>
        <taxon>ecological metagenomes</taxon>
    </lineage>
</organism>
<dbReference type="InterPro" id="IPR009042">
    <property type="entry name" value="RNA_pol_sigma70_r1_2"/>
</dbReference>
<feature type="non-terminal residue" evidence="3">
    <location>
        <position position="140"/>
    </location>
</feature>
<accession>X0Y6A0</accession>
<feature type="region of interest" description="Disordered" evidence="1">
    <location>
        <begin position="1"/>
        <end position="30"/>
    </location>
</feature>
<dbReference type="SUPFAM" id="SSF88946">
    <property type="entry name" value="Sigma2 domain of RNA polymerase sigma factors"/>
    <property type="match status" value="1"/>
</dbReference>
<comment type="caution">
    <text evidence="3">The sequence shown here is derived from an EMBL/GenBank/DDBJ whole genome shotgun (WGS) entry which is preliminary data.</text>
</comment>
<sequence>RPLDEESVEEGVNRVVTGEEEDVLEQKEGPLPRLTRQVPLVVGEWAERRATAKLKEEGAGGDVDLEEQEGIDDPVRMYLREIGKVHLLTAQDEKRLARQMEDGKHIQRLEKNWQEVNGSPPTAVDVMLALLEEVHGLWPV</sequence>
<gene>
    <name evidence="3" type="ORF">S01H1_84214</name>
</gene>
<dbReference type="GO" id="GO:0016987">
    <property type="term" value="F:sigma factor activity"/>
    <property type="evidence" value="ECO:0007669"/>
    <property type="project" value="InterPro"/>
</dbReference>
<proteinExistence type="predicted"/>
<dbReference type="GO" id="GO:0006352">
    <property type="term" value="P:DNA-templated transcription initiation"/>
    <property type="evidence" value="ECO:0007669"/>
    <property type="project" value="InterPro"/>
</dbReference>
<dbReference type="Gene3D" id="1.10.601.10">
    <property type="entry name" value="RNA Polymerase Primary Sigma Factor"/>
    <property type="match status" value="1"/>
</dbReference>
<dbReference type="Pfam" id="PF00140">
    <property type="entry name" value="Sigma70_r1_2"/>
    <property type="match status" value="1"/>
</dbReference>
<dbReference type="EMBL" id="BARS01057440">
    <property type="protein sequence ID" value="GAG51285.1"/>
    <property type="molecule type" value="Genomic_DNA"/>
</dbReference>
<evidence type="ECO:0000313" key="3">
    <source>
        <dbReference type="EMBL" id="GAG51285.1"/>
    </source>
</evidence>
<protein>
    <recommendedName>
        <fullName evidence="2">RNA polymerase sigma-70 region 1.2 domain-containing protein</fullName>
    </recommendedName>
</protein>
<feature type="non-terminal residue" evidence="3">
    <location>
        <position position="1"/>
    </location>
</feature>